<dbReference type="InterPro" id="IPR036612">
    <property type="entry name" value="KH_dom_type_1_sf"/>
</dbReference>
<dbReference type="InterPro" id="IPR004087">
    <property type="entry name" value="KH_dom"/>
</dbReference>
<feature type="region of interest" description="Disordered" evidence="2">
    <location>
        <begin position="209"/>
        <end position="254"/>
    </location>
</feature>
<dbReference type="Gene3D" id="2.40.50.90">
    <property type="match status" value="1"/>
</dbReference>
<dbReference type="InterPro" id="IPR050621">
    <property type="entry name" value="Tudor_domain_containing"/>
</dbReference>
<dbReference type="EnsemblMetazoa" id="AALFPA23_003327.R3611">
    <property type="protein sequence ID" value="AALFPA23_003327.P3611"/>
    <property type="gene ID" value="AALFPA23_003327"/>
</dbReference>
<evidence type="ECO:0000313" key="5">
    <source>
        <dbReference type="EnsemblMetazoa" id="AALFPA23_003327.P3611"/>
    </source>
</evidence>
<dbReference type="InterPro" id="IPR035437">
    <property type="entry name" value="SNase_OB-fold_sf"/>
</dbReference>
<protein>
    <recommendedName>
        <fullName evidence="4">Tudor domain-containing protein</fullName>
    </recommendedName>
</protein>
<feature type="compositionally biased region" description="Basic and acidic residues" evidence="2">
    <location>
        <begin position="211"/>
        <end position="226"/>
    </location>
</feature>
<dbReference type="Gene3D" id="2.30.30.140">
    <property type="match status" value="1"/>
</dbReference>
<dbReference type="CDD" id="cd22395">
    <property type="entry name" value="KH-I_AKAP1"/>
    <property type="match status" value="1"/>
</dbReference>
<dbReference type="Pfam" id="PF00013">
    <property type="entry name" value="KH_1"/>
    <property type="match status" value="1"/>
</dbReference>
<dbReference type="Gene3D" id="3.30.1370.10">
    <property type="entry name" value="K Homology domain, type 1"/>
    <property type="match status" value="1"/>
</dbReference>
<keyword evidence="6" id="KW-1185">Reference proteome</keyword>
<proteinExistence type="predicted"/>
<dbReference type="SMART" id="SM00333">
    <property type="entry name" value="TUDOR"/>
    <property type="match status" value="1"/>
</dbReference>
<keyword evidence="1" id="KW-0694">RNA-binding</keyword>
<feature type="transmembrane region" description="Helical" evidence="3">
    <location>
        <begin position="6"/>
        <end position="24"/>
    </location>
</feature>
<dbReference type="Proteomes" id="UP000069940">
    <property type="component" value="Unassembled WGS sequence"/>
</dbReference>
<reference evidence="6" key="1">
    <citation type="journal article" date="2015" name="Proc. Natl. Acad. Sci. U.S.A.">
        <title>Genome sequence of the Asian Tiger mosquito, Aedes albopictus, reveals insights into its biology, genetics, and evolution.</title>
        <authorList>
            <person name="Chen X.G."/>
            <person name="Jiang X."/>
            <person name="Gu J."/>
            <person name="Xu M."/>
            <person name="Wu Y."/>
            <person name="Deng Y."/>
            <person name="Zhang C."/>
            <person name="Bonizzoni M."/>
            <person name="Dermauw W."/>
            <person name="Vontas J."/>
            <person name="Armbruster P."/>
            <person name="Huang X."/>
            <person name="Yang Y."/>
            <person name="Zhang H."/>
            <person name="He W."/>
            <person name="Peng H."/>
            <person name="Liu Y."/>
            <person name="Wu K."/>
            <person name="Chen J."/>
            <person name="Lirakis M."/>
            <person name="Topalis P."/>
            <person name="Van Leeuwen T."/>
            <person name="Hall A.B."/>
            <person name="Jiang X."/>
            <person name="Thorpe C."/>
            <person name="Mueller R.L."/>
            <person name="Sun C."/>
            <person name="Waterhouse R.M."/>
            <person name="Yan G."/>
            <person name="Tu Z.J."/>
            <person name="Fang X."/>
            <person name="James A.A."/>
        </authorList>
    </citation>
    <scope>NUCLEOTIDE SEQUENCE [LARGE SCALE GENOMIC DNA]</scope>
    <source>
        <strain evidence="6">Foshan</strain>
    </source>
</reference>
<evidence type="ECO:0000256" key="2">
    <source>
        <dbReference type="SAM" id="MobiDB-lite"/>
    </source>
</evidence>
<dbReference type="CDD" id="cd20407">
    <property type="entry name" value="Tudor_AKAP1"/>
    <property type="match status" value="1"/>
</dbReference>
<accession>A0ABM1XVP4</accession>
<dbReference type="InterPro" id="IPR004088">
    <property type="entry name" value="KH_dom_type_1"/>
</dbReference>
<dbReference type="RefSeq" id="XP_062706200.1">
    <property type="nucleotide sequence ID" value="XM_062850216.1"/>
</dbReference>
<dbReference type="PROSITE" id="PS50304">
    <property type="entry name" value="TUDOR"/>
    <property type="match status" value="1"/>
</dbReference>
<dbReference type="SMART" id="SM00322">
    <property type="entry name" value="KH"/>
    <property type="match status" value="1"/>
</dbReference>
<dbReference type="GeneID" id="134287693"/>
<sequence>MVSGRPLLYLSLPSLAIIIGLVWFRRKKFIGFDSGGKTPADENSECVEKADKSIHGEEECHAIDLKHTESLPINPSPNDKDESSKNQSSSSSSSCSGKSAPIDIVSNTRSPPKFSDQQLDAELLKLKIEESDIRNLRLIEEQDDFSSFESPVNLPGTVDRFQNFNKFDKSFEPQMEPVVVKAKSPESCNGTSDEDAHTQDMVNNNSVQEEAVEHAAESVRATHNEDAVNNNTLNEQETVNGDSGKGSSPPQSECAPVTSYDFLLPVYLVSKLLGRKASFVQLIKAKTGVNVLIKRNPDTHKTKICSLEGTQAEIDNALALIRRKFPEKRFSALTLQRVHVGQTENVVPLPLIDTTCFNLQLVEGINNDVTVCSIVNGGHVFLQQPLHPSYPSLNTMQHCMNQSYNMIEAPQLPEITENAICVAVVQDSWYRVQIVSHNAEDQTCLVKYLDYGGYANVPVTNLRQIRTDFMGVPFQSIECVLSNVKPNGESGWTPEASEALSSLTKGLVLQAQVAGYTAEGLPEVYLFASLARDNVIFINQELAARQLAVWEE</sequence>
<evidence type="ECO:0000256" key="1">
    <source>
        <dbReference type="PROSITE-ProRule" id="PRU00117"/>
    </source>
</evidence>
<evidence type="ECO:0000259" key="4">
    <source>
        <dbReference type="PROSITE" id="PS50304"/>
    </source>
</evidence>
<dbReference type="InterPro" id="IPR047368">
    <property type="entry name" value="KH-I_AKAP1"/>
</dbReference>
<dbReference type="SUPFAM" id="SSF54791">
    <property type="entry name" value="Eukaryotic type KH-domain (KH-domain type I)"/>
    <property type="match status" value="1"/>
</dbReference>
<dbReference type="InterPro" id="IPR002999">
    <property type="entry name" value="Tudor"/>
</dbReference>
<reference evidence="5" key="2">
    <citation type="submission" date="2025-05" db="UniProtKB">
        <authorList>
            <consortium name="EnsemblMetazoa"/>
        </authorList>
    </citation>
    <scope>IDENTIFICATION</scope>
    <source>
        <strain evidence="5">Foshan</strain>
    </source>
</reference>
<dbReference type="PANTHER" id="PTHR22948">
    <property type="entry name" value="TUDOR DOMAIN CONTAINING PROTEIN"/>
    <property type="match status" value="1"/>
</dbReference>
<dbReference type="PROSITE" id="PS50084">
    <property type="entry name" value="KH_TYPE_1"/>
    <property type="match status" value="1"/>
</dbReference>
<keyword evidence="3" id="KW-1133">Transmembrane helix</keyword>
<feature type="region of interest" description="Disordered" evidence="2">
    <location>
        <begin position="65"/>
        <end position="115"/>
    </location>
</feature>
<dbReference type="InterPro" id="IPR047367">
    <property type="entry name" value="Tudor_AKAP1"/>
</dbReference>
<feature type="compositionally biased region" description="Polar residues" evidence="2">
    <location>
        <begin position="227"/>
        <end position="251"/>
    </location>
</feature>
<dbReference type="SUPFAM" id="SSF63748">
    <property type="entry name" value="Tudor/PWWP/MBT"/>
    <property type="match status" value="1"/>
</dbReference>
<name>A0ABM1XVP4_AEDAL</name>
<evidence type="ECO:0000256" key="3">
    <source>
        <dbReference type="SAM" id="Phobius"/>
    </source>
</evidence>
<keyword evidence="3" id="KW-0812">Transmembrane</keyword>
<evidence type="ECO:0000313" key="6">
    <source>
        <dbReference type="Proteomes" id="UP000069940"/>
    </source>
</evidence>
<dbReference type="PANTHER" id="PTHR22948:SF65">
    <property type="entry name" value="A-KINASE ANCHORING PROTEIN 1"/>
    <property type="match status" value="1"/>
</dbReference>
<feature type="domain" description="Tudor" evidence="4">
    <location>
        <begin position="414"/>
        <end position="472"/>
    </location>
</feature>
<feature type="compositionally biased region" description="Polar residues" evidence="2">
    <location>
        <begin position="105"/>
        <end position="115"/>
    </location>
</feature>
<keyword evidence="3" id="KW-0472">Membrane</keyword>
<organism evidence="5 6">
    <name type="scientific">Aedes albopictus</name>
    <name type="common">Asian tiger mosquito</name>
    <name type="synonym">Stegomyia albopicta</name>
    <dbReference type="NCBI Taxonomy" id="7160"/>
    <lineage>
        <taxon>Eukaryota</taxon>
        <taxon>Metazoa</taxon>
        <taxon>Ecdysozoa</taxon>
        <taxon>Arthropoda</taxon>
        <taxon>Hexapoda</taxon>
        <taxon>Insecta</taxon>
        <taxon>Pterygota</taxon>
        <taxon>Neoptera</taxon>
        <taxon>Endopterygota</taxon>
        <taxon>Diptera</taxon>
        <taxon>Nematocera</taxon>
        <taxon>Culicoidea</taxon>
        <taxon>Culicidae</taxon>
        <taxon>Culicinae</taxon>
        <taxon>Aedini</taxon>
        <taxon>Aedes</taxon>
        <taxon>Stegomyia</taxon>
    </lineage>
</organism>
<feature type="compositionally biased region" description="Low complexity" evidence="2">
    <location>
        <begin position="85"/>
        <end position="99"/>
    </location>
</feature>
<dbReference type="Pfam" id="PF00567">
    <property type="entry name" value="TUDOR"/>
    <property type="match status" value="1"/>
</dbReference>